<dbReference type="GO" id="GO:0006952">
    <property type="term" value="P:defense response"/>
    <property type="evidence" value="ECO:0007669"/>
    <property type="project" value="UniProtKB-KW"/>
</dbReference>
<name>A0A2P5BEW0_PARAD</name>
<accession>A0A2P5BEW0</accession>
<evidence type="ECO:0000259" key="4">
    <source>
        <dbReference type="Pfam" id="PF18052"/>
    </source>
</evidence>
<sequence>MEVVGAVSAAVPVATLLADKVMAYLRDKGESGAGAKENVDRLKSWLSEFQAFLKEKEKQEKNLVSKDLVDRIWRLTADIEDALDDFMFDVPIDHSHTTRLRQTLHELGHNIKDIRPNNQLSSRKQKIEKTINSRKLIDRLHSEATGLELPDS</sequence>
<gene>
    <name evidence="5" type="ORF">PanWU01x14_245030</name>
</gene>
<dbReference type="Gene3D" id="1.20.5.4130">
    <property type="match status" value="1"/>
</dbReference>
<protein>
    <recommendedName>
        <fullName evidence="4">Disease resistance N-terminal domain-containing protein</fullName>
    </recommendedName>
</protein>
<keyword evidence="2" id="KW-0547">Nucleotide-binding</keyword>
<dbReference type="EMBL" id="JXTB01000296">
    <property type="protein sequence ID" value="PON47324.1"/>
    <property type="molecule type" value="Genomic_DNA"/>
</dbReference>
<dbReference type="InterPro" id="IPR041118">
    <property type="entry name" value="Rx_N"/>
</dbReference>
<dbReference type="Pfam" id="PF18052">
    <property type="entry name" value="Rx_N"/>
    <property type="match status" value="1"/>
</dbReference>
<comment type="caution">
    <text evidence="5">The sequence shown here is derived from an EMBL/GenBank/DDBJ whole genome shotgun (WGS) entry which is preliminary data.</text>
</comment>
<keyword evidence="6" id="KW-1185">Reference proteome</keyword>
<reference evidence="6" key="1">
    <citation type="submission" date="2016-06" db="EMBL/GenBank/DDBJ databases">
        <title>Parallel loss of symbiosis genes in relatives of nitrogen-fixing non-legume Parasponia.</title>
        <authorList>
            <person name="Van Velzen R."/>
            <person name="Holmer R."/>
            <person name="Bu F."/>
            <person name="Rutten L."/>
            <person name="Van Zeijl A."/>
            <person name="Liu W."/>
            <person name="Santuari L."/>
            <person name="Cao Q."/>
            <person name="Sharma T."/>
            <person name="Shen D."/>
            <person name="Roswanjaya Y."/>
            <person name="Wardhani T."/>
            <person name="Kalhor M.S."/>
            <person name="Jansen J."/>
            <person name="Van den Hoogen J."/>
            <person name="Gungor B."/>
            <person name="Hartog M."/>
            <person name="Hontelez J."/>
            <person name="Verver J."/>
            <person name="Yang W.-C."/>
            <person name="Schijlen E."/>
            <person name="Repin R."/>
            <person name="Schilthuizen M."/>
            <person name="Schranz E."/>
            <person name="Heidstra R."/>
            <person name="Miyata K."/>
            <person name="Fedorova E."/>
            <person name="Kohlen W."/>
            <person name="Bisseling T."/>
            <person name="Smit S."/>
            <person name="Geurts R."/>
        </authorList>
    </citation>
    <scope>NUCLEOTIDE SEQUENCE [LARGE SCALE GENOMIC DNA]</scope>
    <source>
        <strain evidence="6">cv. WU1-14</strain>
    </source>
</reference>
<proteinExistence type="predicted"/>
<feature type="domain" description="Disease resistance N-terminal" evidence="4">
    <location>
        <begin position="16"/>
        <end position="96"/>
    </location>
</feature>
<dbReference type="OrthoDB" id="1742285at2759"/>
<dbReference type="GO" id="GO:0000166">
    <property type="term" value="F:nucleotide binding"/>
    <property type="evidence" value="ECO:0007669"/>
    <property type="project" value="UniProtKB-KW"/>
</dbReference>
<evidence type="ECO:0000256" key="2">
    <source>
        <dbReference type="ARBA" id="ARBA00022741"/>
    </source>
</evidence>
<dbReference type="Proteomes" id="UP000237105">
    <property type="component" value="Unassembled WGS sequence"/>
</dbReference>
<evidence type="ECO:0000313" key="6">
    <source>
        <dbReference type="Proteomes" id="UP000237105"/>
    </source>
</evidence>
<dbReference type="AlphaFoldDB" id="A0A2P5BEW0"/>
<evidence type="ECO:0000256" key="3">
    <source>
        <dbReference type="ARBA" id="ARBA00022821"/>
    </source>
</evidence>
<evidence type="ECO:0000256" key="1">
    <source>
        <dbReference type="ARBA" id="ARBA00022737"/>
    </source>
</evidence>
<organism evidence="5 6">
    <name type="scientific">Parasponia andersonii</name>
    <name type="common">Sponia andersonii</name>
    <dbReference type="NCBI Taxonomy" id="3476"/>
    <lineage>
        <taxon>Eukaryota</taxon>
        <taxon>Viridiplantae</taxon>
        <taxon>Streptophyta</taxon>
        <taxon>Embryophyta</taxon>
        <taxon>Tracheophyta</taxon>
        <taxon>Spermatophyta</taxon>
        <taxon>Magnoliopsida</taxon>
        <taxon>eudicotyledons</taxon>
        <taxon>Gunneridae</taxon>
        <taxon>Pentapetalae</taxon>
        <taxon>rosids</taxon>
        <taxon>fabids</taxon>
        <taxon>Rosales</taxon>
        <taxon>Cannabaceae</taxon>
        <taxon>Parasponia</taxon>
    </lineage>
</organism>
<keyword evidence="3" id="KW-0611">Plant defense</keyword>
<keyword evidence="1" id="KW-0677">Repeat</keyword>
<evidence type="ECO:0000313" key="5">
    <source>
        <dbReference type="EMBL" id="PON47324.1"/>
    </source>
</evidence>